<evidence type="ECO:0000313" key="2">
    <source>
        <dbReference type="EMBL" id="PMS25122.1"/>
    </source>
</evidence>
<dbReference type="EMBL" id="PNXY01000031">
    <property type="protein sequence ID" value="PMS25122.1"/>
    <property type="molecule type" value="Genomic_DNA"/>
</dbReference>
<evidence type="ECO:0000313" key="3">
    <source>
        <dbReference type="Proteomes" id="UP000235659"/>
    </source>
</evidence>
<dbReference type="InterPro" id="IPR021969">
    <property type="entry name" value="DUF3579"/>
</dbReference>
<name>A0A2N7W6X4_9BURK</name>
<keyword evidence="3" id="KW-1185">Reference proteome</keyword>
<dbReference type="Proteomes" id="UP000235659">
    <property type="component" value="Unassembled WGS sequence"/>
</dbReference>
<dbReference type="AlphaFoldDB" id="A0A2N7W6X4"/>
<evidence type="ECO:0008006" key="5">
    <source>
        <dbReference type="Google" id="ProtNLM"/>
    </source>
</evidence>
<reference evidence="2 3" key="1">
    <citation type="submission" date="2018-01" db="EMBL/GenBank/DDBJ databases">
        <title>Whole genome analyses suggest that Burkholderia sensu lato contains two further novel genera in the rhizoxinica-symbiotica group Mycetohabitans gen. nov., and Trinickia gen. nov.: implications for the evolution of diazotrophy and nodulation in the Burkholderiaceae.</title>
        <authorList>
            <person name="Estrada-de los Santos P."/>
            <person name="Palmer M."/>
            <person name="Chavez-Ramirez B."/>
            <person name="Beukes C."/>
            <person name="Steenkamp E.T."/>
            <person name="Hirsch A.M."/>
            <person name="Manyaka P."/>
            <person name="Maluk M."/>
            <person name="Lafos M."/>
            <person name="Crook M."/>
            <person name="Gross E."/>
            <person name="Simon M.F."/>
            <person name="Bueno dos Reis Junior F."/>
            <person name="Poole P.S."/>
            <person name="Venter S.N."/>
            <person name="James E.K."/>
        </authorList>
    </citation>
    <scope>NUCLEOTIDE SEQUENCE [LARGE SCALE GENOMIC DNA]</scope>
    <source>
        <strain evidence="2 3">WSM 3937</strain>
    </source>
</reference>
<evidence type="ECO:0000313" key="4">
    <source>
        <dbReference type="Proteomes" id="UP000494205"/>
    </source>
</evidence>
<dbReference type="EMBL" id="CADIJZ010000017">
    <property type="protein sequence ID" value="CAB3714998.1"/>
    <property type="molecule type" value="Genomic_DNA"/>
</dbReference>
<reference evidence="1 4" key="2">
    <citation type="submission" date="2020-04" db="EMBL/GenBank/DDBJ databases">
        <authorList>
            <person name="De Canck E."/>
        </authorList>
    </citation>
    <scope>NUCLEOTIDE SEQUENCE [LARGE SCALE GENOMIC DNA]</scope>
    <source>
        <strain evidence="1 4">LMG 27174</strain>
    </source>
</reference>
<accession>A0A2N7W6X4</accession>
<evidence type="ECO:0000313" key="1">
    <source>
        <dbReference type="EMBL" id="CAB3714998.1"/>
    </source>
</evidence>
<dbReference type="OrthoDB" id="9102496at2"/>
<organism evidence="1 4">
    <name type="scientific">Paraburkholderia rhynchosiae</name>
    <dbReference type="NCBI Taxonomy" id="487049"/>
    <lineage>
        <taxon>Bacteria</taxon>
        <taxon>Pseudomonadati</taxon>
        <taxon>Pseudomonadota</taxon>
        <taxon>Betaproteobacteria</taxon>
        <taxon>Burkholderiales</taxon>
        <taxon>Burkholderiaceae</taxon>
        <taxon>Paraburkholderia</taxon>
    </lineage>
</organism>
<proteinExistence type="predicted"/>
<sequence length="131" mass="14387">MDRIPLTTQDPIEGSIQGYLIKGITHSQKTFRPGDWPERLTGVITLFVGERRPGIHIACTRLAMPIVDSGIKCLFVSDELRSICADAFDFVMRFAEDNDLPVEVRRARKLASGDVFGPDASAARGSDAPLL</sequence>
<gene>
    <name evidence="2" type="ORF">C0Z16_29920</name>
    <name evidence="1" type="ORF">LMG27174_04482</name>
</gene>
<dbReference type="RefSeq" id="WP_102635662.1">
    <property type="nucleotide sequence ID" value="NZ_CADIJZ010000017.1"/>
</dbReference>
<dbReference type="Proteomes" id="UP000494205">
    <property type="component" value="Unassembled WGS sequence"/>
</dbReference>
<protein>
    <recommendedName>
        <fullName evidence="5">DUF3579 domain-containing protein</fullName>
    </recommendedName>
</protein>
<dbReference type="Pfam" id="PF12112">
    <property type="entry name" value="DUF3579"/>
    <property type="match status" value="1"/>
</dbReference>
<dbReference type="Gene3D" id="3.30.70.2340">
    <property type="entry name" value="Uncharacterised protein PF12112 family, DUF3579"/>
    <property type="match status" value="1"/>
</dbReference>